<dbReference type="Proteomes" id="UP000298493">
    <property type="component" value="Unassembled WGS sequence"/>
</dbReference>
<dbReference type="Pfam" id="PF00646">
    <property type="entry name" value="F-box"/>
    <property type="match status" value="1"/>
</dbReference>
<evidence type="ECO:0000313" key="3">
    <source>
        <dbReference type="Proteomes" id="UP000298493"/>
    </source>
</evidence>
<dbReference type="EMBL" id="SNSC02000014">
    <property type="protein sequence ID" value="TID18286.1"/>
    <property type="molecule type" value="Genomic_DNA"/>
</dbReference>
<dbReference type="InterPro" id="IPR036047">
    <property type="entry name" value="F-box-like_dom_sf"/>
</dbReference>
<comment type="caution">
    <text evidence="2">The sequence shown here is derived from an EMBL/GenBank/DDBJ whole genome shotgun (WGS) entry which is preliminary data.</text>
</comment>
<feature type="domain" description="F-box" evidence="1">
    <location>
        <begin position="3"/>
        <end position="49"/>
    </location>
</feature>
<accession>A0A4Z1PA10</accession>
<dbReference type="SUPFAM" id="SSF81383">
    <property type="entry name" value="F-box domain"/>
    <property type="match status" value="1"/>
</dbReference>
<proteinExistence type="predicted"/>
<name>A0A4Z1PA10_9PEZI</name>
<dbReference type="InterPro" id="IPR001810">
    <property type="entry name" value="F-box_dom"/>
</dbReference>
<dbReference type="AlphaFoldDB" id="A0A4Z1PA10"/>
<evidence type="ECO:0000259" key="1">
    <source>
        <dbReference type="PROSITE" id="PS50181"/>
    </source>
</evidence>
<reference evidence="2 3" key="1">
    <citation type="submission" date="2019-04" db="EMBL/GenBank/DDBJ databases">
        <title>High contiguity whole genome sequence and gene annotation resource for two Venturia nashicola isolates.</title>
        <authorList>
            <person name="Prokchorchik M."/>
            <person name="Won K."/>
            <person name="Lee Y."/>
            <person name="Choi E.D."/>
            <person name="Segonzac C."/>
            <person name="Sohn K.H."/>
        </authorList>
    </citation>
    <scope>NUCLEOTIDE SEQUENCE [LARGE SCALE GENOMIC DNA]</scope>
    <source>
        <strain evidence="2 3">PRI2</strain>
    </source>
</reference>
<dbReference type="PROSITE" id="PS50181">
    <property type="entry name" value="FBOX"/>
    <property type="match status" value="1"/>
</dbReference>
<keyword evidence="3" id="KW-1185">Reference proteome</keyword>
<gene>
    <name evidence="2" type="ORF">E6O75_ATG06362</name>
</gene>
<protein>
    <recommendedName>
        <fullName evidence="1">F-box domain-containing protein</fullName>
    </recommendedName>
</protein>
<organism evidence="2 3">
    <name type="scientific">Venturia nashicola</name>
    <dbReference type="NCBI Taxonomy" id="86259"/>
    <lineage>
        <taxon>Eukaryota</taxon>
        <taxon>Fungi</taxon>
        <taxon>Dikarya</taxon>
        <taxon>Ascomycota</taxon>
        <taxon>Pezizomycotina</taxon>
        <taxon>Dothideomycetes</taxon>
        <taxon>Pleosporomycetidae</taxon>
        <taxon>Venturiales</taxon>
        <taxon>Venturiaceae</taxon>
        <taxon>Venturia</taxon>
    </lineage>
</organism>
<evidence type="ECO:0000313" key="2">
    <source>
        <dbReference type="EMBL" id="TID18286.1"/>
    </source>
</evidence>
<sequence length="363" mass="41968">MAPPSLDDLPVELVERVVDYLPHRETLLYLRLVSPTLNAKVARRFYMNYFISSAWTLKSASSRAIVHFSHCPDVAAHLTSVTLIAPCAHHAIYDNIWMAKAIEPAKIARALSLFTEIRVLRLRNFGSIQGLTNISAFFQPFVSNLYLPKLQILDLFQVDIQADDATQLLKKHGQTIQRVELDRINLLYKPDTDAPEHETPWFDLLYSMKEFKNHCSISIEWAKQDGRDARLEPPWEDWFDQYDGNYEYEGLDIIERRDDPDDEDWMGSMHFVVEIEGDEHWWNGVKRVAAFNIFSIMLGEEEDEGLACMMCEPGDVYWERKTKECLKLKDDAAAKRKTKAAAALRKQEQEAAGSAMMHRWLKN</sequence>